<dbReference type="InterPro" id="IPR038731">
    <property type="entry name" value="RgtA/B/C-like"/>
</dbReference>
<protein>
    <submittedName>
        <fullName evidence="10">Glycosyltransferase family 39 protein</fullName>
    </submittedName>
</protein>
<keyword evidence="5 8" id="KW-0812">Transmembrane</keyword>
<feature type="transmembrane region" description="Helical" evidence="8">
    <location>
        <begin position="399"/>
        <end position="423"/>
    </location>
</feature>
<feature type="transmembrane region" description="Helical" evidence="8">
    <location>
        <begin position="435"/>
        <end position="456"/>
    </location>
</feature>
<dbReference type="GO" id="GO:0009103">
    <property type="term" value="P:lipopolysaccharide biosynthetic process"/>
    <property type="evidence" value="ECO:0007669"/>
    <property type="project" value="UniProtKB-ARBA"/>
</dbReference>
<organism evidence="10 11">
    <name type="scientific">Romeriopsis navalis LEGE 11480</name>
    <dbReference type="NCBI Taxonomy" id="2777977"/>
    <lineage>
        <taxon>Bacteria</taxon>
        <taxon>Bacillati</taxon>
        <taxon>Cyanobacteriota</taxon>
        <taxon>Cyanophyceae</taxon>
        <taxon>Leptolyngbyales</taxon>
        <taxon>Leptolyngbyaceae</taxon>
        <taxon>Romeriopsis</taxon>
        <taxon>Romeriopsis navalis</taxon>
    </lineage>
</organism>
<comment type="subcellular location">
    <subcellularLocation>
        <location evidence="1">Cell membrane</location>
        <topology evidence="1">Multi-pass membrane protein</topology>
    </subcellularLocation>
</comment>
<keyword evidence="6 8" id="KW-1133">Transmembrane helix</keyword>
<dbReference type="RefSeq" id="WP_264326234.1">
    <property type="nucleotide sequence ID" value="NZ_JADEXQ010000062.1"/>
</dbReference>
<evidence type="ECO:0000256" key="4">
    <source>
        <dbReference type="ARBA" id="ARBA00022679"/>
    </source>
</evidence>
<reference evidence="10" key="1">
    <citation type="submission" date="2020-10" db="EMBL/GenBank/DDBJ databases">
        <authorList>
            <person name="Castelo-Branco R."/>
            <person name="Eusebio N."/>
            <person name="Adriana R."/>
            <person name="Vieira A."/>
            <person name="Brugerolle De Fraissinette N."/>
            <person name="Rezende De Castro R."/>
            <person name="Schneider M.P."/>
            <person name="Vasconcelos V."/>
            <person name="Leao P.N."/>
        </authorList>
    </citation>
    <scope>NUCLEOTIDE SEQUENCE</scope>
    <source>
        <strain evidence="10">LEGE 11480</strain>
    </source>
</reference>
<dbReference type="PANTHER" id="PTHR33908:SF3">
    <property type="entry name" value="UNDECAPRENYL PHOSPHATE-ALPHA-4-AMINO-4-DEOXY-L-ARABINOSE ARABINOSYL TRANSFERASE"/>
    <property type="match status" value="1"/>
</dbReference>
<evidence type="ECO:0000313" key="11">
    <source>
        <dbReference type="Proteomes" id="UP000625316"/>
    </source>
</evidence>
<evidence type="ECO:0000256" key="8">
    <source>
        <dbReference type="SAM" id="Phobius"/>
    </source>
</evidence>
<dbReference type="Pfam" id="PF13231">
    <property type="entry name" value="PMT_2"/>
    <property type="match status" value="1"/>
</dbReference>
<dbReference type="EMBL" id="JADEXQ010000062">
    <property type="protein sequence ID" value="MBE9031408.1"/>
    <property type="molecule type" value="Genomic_DNA"/>
</dbReference>
<feature type="transmembrane region" description="Helical" evidence="8">
    <location>
        <begin position="219"/>
        <end position="237"/>
    </location>
</feature>
<evidence type="ECO:0000256" key="1">
    <source>
        <dbReference type="ARBA" id="ARBA00004651"/>
    </source>
</evidence>
<evidence type="ECO:0000256" key="2">
    <source>
        <dbReference type="ARBA" id="ARBA00022475"/>
    </source>
</evidence>
<sequence length="564" mass="64422">MPSFQSLPTERFNLRHLTGFPYLTLLLWVIPLVIMQSSGQSLMAHDEGIYAIQAKSIIETGDWITPQWGEQINFDRTMGIQWLIALGYMLFGISENVARLPSNLAFIGTVLLLYRIGVLITRHRWIAWLSAAILAIMPIAVQYARLGTQDSVLVFIELLAAWAMLESEARASRSLLMLTGAAFGWGYMIKGFMVIPVAIAFLPYLILQFRQHRHLLNPWLYLGLIVGWIPVVGWLWSATIKYGMMPLQQLVFKLFYLQETTNYDAGPLYYLWNIPANGFPWVFFAIGGIFLSLRNIHCHNLIRRHWALALGFPLTLFAELTLFKTRTHYYPLQLLPWLSLFAAICLHRLLYLYRHQRAKVLLSTISLGFGGIGTLLISAALLGFTNRLPALPGIEQKEILRICGIGLTLGLGWFALLITWLQHKRQWIFRSAKQWLICLLLPAWLTLGLLGLTGLWGDYVPDFKAMLRDPAVATVINHQTVDFIVDHKILYRGGRKRYLILSFYTPQNGRHYREWQPVDIAWVDPNLVALKPDGYETLAEYYGWELLKKASTLKSAIPQPVATP</sequence>
<evidence type="ECO:0000259" key="9">
    <source>
        <dbReference type="Pfam" id="PF13231"/>
    </source>
</evidence>
<feature type="transmembrane region" description="Helical" evidence="8">
    <location>
        <begin position="305"/>
        <end position="323"/>
    </location>
</feature>
<gene>
    <name evidence="10" type="ORF">IQ266_16865</name>
</gene>
<dbReference type="GO" id="GO:0010041">
    <property type="term" value="P:response to iron(III) ion"/>
    <property type="evidence" value="ECO:0007669"/>
    <property type="project" value="TreeGrafter"/>
</dbReference>
<dbReference type="PANTHER" id="PTHR33908">
    <property type="entry name" value="MANNOSYLTRANSFERASE YKCB-RELATED"/>
    <property type="match status" value="1"/>
</dbReference>
<keyword evidence="11" id="KW-1185">Reference proteome</keyword>
<feature type="domain" description="Glycosyltransferase RgtA/B/C/D-like" evidence="9">
    <location>
        <begin position="75"/>
        <end position="235"/>
    </location>
</feature>
<feature type="transmembrane region" description="Helical" evidence="8">
    <location>
        <begin position="335"/>
        <end position="353"/>
    </location>
</feature>
<keyword evidence="2" id="KW-1003">Cell membrane</keyword>
<proteinExistence type="predicted"/>
<feature type="transmembrane region" description="Helical" evidence="8">
    <location>
        <begin position="125"/>
        <end position="144"/>
    </location>
</feature>
<feature type="transmembrane region" description="Helical" evidence="8">
    <location>
        <begin position="360"/>
        <end position="384"/>
    </location>
</feature>
<feature type="transmembrane region" description="Helical" evidence="8">
    <location>
        <begin position="100"/>
        <end position="118"/>
    </location>
</feature>
<evidence type="ECO:0000256" key="6">
    <source>
        <dbReference type="ARBA" id="ARBA00022989"/>
    </source>
</evidence>
<dbReference type="Proteomes" id="UP000625316">
    <property type="component" value="Unassembled WGS sequence"/>
</dbReference>
<feature type="transmembrane region" description="Helical" evidence="8">
    <location>
        <begin position="20"/>
        <end position="37"/>
    </location>
</feature>
<keyword evidence="7 8" id="KW-0472">Membrane</keyword>
<feature type="transmembrane region" description="Helical" evidence="8">
    <location>
        <begin position="185"/>
        <end position="207"/>
    </location>
</feature>
<keyword evidence="4" id="KW-0808">Transferase</keyword>
<comment type="caution">
    <text evidence="10">The sequence shown here is derived from an EMBL/GenBank/DDBJ whole genome shotgun (WGS) entry which is preliminary data.</text>
</comment>
<dbReference type="GO" id="GO:0016763">
    <property type="term" value="F:pentosyltransferase activity"/>
    <property type="evidence" value="ECO:0007669"/>
    <property type="project" value="TreeGrafter"/>
</dbReference>
<evidence type="ECO:0000256" key="7">
    <source>
        <dbReference type="ARBA" id="ARBA00023136"/>
    </source>
</evidence>
<name>A0A928VMM7_9CYAN</name>
<evidence type="ECO:0000256" key="5">
    <source>
        <dbReference type="ARBA" id="ARBA00022692"/>
    </source>
</evidence>
<evidence type="ECO:0000256" key="3">
    <source>
        <dbReference type="ARBA" id="ARBA00022676"/>
    </source>
</evidence>
<feature type="transmembrane region" description="Helical" evidence="8">
    <location>
        <begin position="270"/>
        <end position="293"/>
    </location>
</feature>
<dbReference type="AlphaFoldDB" id="A0A928VMM7"/>
<evidence type="ECO:0000313" key="10">
    <source>
        <dbReference type="EMBL" id="MBE9031408.1"/>
    </source>
</evidence>
<dbReference type="GO" id="GO:0005886">
    <property type="term" value="C:plasma membrane"/>
    <property type="evidence" value="ECO:0007669"/>
    <property type="project" value="UniProtKB-SubCell"/>
</dbReference>
<keyword evidence="3" id="KW-0328">Glycosyltransferase</keyword>
<accession>A0A928VMM7</accession>
<dbReference type="InterPro" id="IPR050297">
    <property type="entry name" value="LipidA_mod_glycosyltrf_83"/>
</dbReference>